<dbReference type="Gene3D" id="3.40.50.300">
    <property type="entry name" value="P-loop containing nucleotide triphosphate hydrolases"/>
    <property type="match status" value="1"/>
</dbReference>
<dbReference type="RefSeq" id="WP_109630762.1">
    <property type="nucleotide sequence ID" value="NZ_QGHB01000001.1"/>
</dbReference>
<reference evidence="6 8" key="1">
    <citation type="submission" date="2018-05" db="EMBL/GenBank/DDBJ databases">
        <title>Genomic Encyclopedia of Type Strains, Phase IV (KMG-IV): sequencing the most valuable type-strain genomes for metagenomic binning, comparative biology and taxonomic classification.</title>
        <authorList>
            <person name="Goeker M."/>
        </authorList>
    </citation>
    <scope>NUCLEOTIDE SEQUENCE [LARGE SCALE GENOMIC DNA]</scope>
    <source>
        <strain evidence="7 9">DSM 45479</strain>
        <strain evidence="6 8">DSM 45480</strain>
    </source>
</reference>
<evidence type="ECO:0000313" key="9">
    <source>
        <dbReference type="Proteomes" id="UP000248714"/>
    </source>
</evidence>
<dbReference type="Proteomes" id="UP000246005">
    <property type="component" value="Unassembled WGS sequence"/>
</dbReference>
<dbReference type="SMART" id="SM00382">
    <property type="entry name" value="AAA"/>
    <property type="match status" value="1"/>
</dbReference>
<evidence type="ECO:0000313" key="8">
    <source>
        <dbReference type="Proteomes" id="UP000246005"/>
    </source>
</evidence>
<comment type="caution">
    <text evidence="6">The sequence shown here is derived from an EMBL/GenBank/DDBJ whole genome shotgun (WGS) entry which is preliminary data.</text>
</comment>
<evidence type="ECO:0000256" key="2">
    <source>
        <dbReference type="ARBA" id="ARBA00022448"/>
    </source>
</evidence>
<evidence type="ECO:0000313" key="6">
    <source>
        <dbReference type="EMBL" id="PWK90918.1"/>
    </source>
</evidence>
<organism evidence="6 8">
    <name type="scientific">Lentzea atacamensis</name>
    <dbReference type="NCBI Taxonomy" id="531938"/>
    <lineage>
        <taxon>Bacteria</taxon>
        <taxon>Bacillati</taxon>
        <taxon>Actinomycetota</taxon>
        <taxon>Actinomycetes</taxon>
        <taxon>Pseudonocardiales</taxon>
        <taxon>Pseudonocardiaceae</taxon>
        <taxon>Lentzea</taxon>
    </lineage>
</organism>
<evidence type="ECO:0000313" key="7">
    <source>
        <dbReference type="EMBL" id="RAS60410.1"/>
    </source>
</evidence>
<dbReference type="GO" id="GO:0016887">
    <property type="term" value="F:ATP hydrolysis activity"/>
    <property type="evidence" value="ECO:0007669"/>
    <property type="project" value="InterPro"/>
</dbReference>
<sequence>MTATEYALRTDGLGKRYRRTWALRDCSLSVPTGRVTALVGPNGAGKSTFLRLAVGLLAPTTGSVEVLGESPATNTPQVLSRIGFLAQDHPLYKHFTVAELLRLGRSCNLRFDQGLAERRLAQLEIPLDRKAGALSGGQQAQVALALALAKRPDLLVLDEPMASLDPVARLEFLQALMGAVAADGMTVLFSSHVVPELERVCDHLIVLNHSRVTLAGDIDSLVDEHRLLVGPRTTADLDRAGTVVEATHSERHTTLLVRDGGLPAAPGWQSSPVGLEDLVLAYLRRPAGTEVAPTARTEVPA</sequence>
<dbReference type="CDD" id="cd03230">
    <property type="entry name" value="ABC_DR_subfamily_A"/>
    <property type="match status" value="1"/>
</dbReference>
<evidence type="ECO:0000256" key="4">
    <source>
        <dbReference type="ARBA" id="ARBA00022840"/>
    </source>
</evidence>
<keyword evidence="3" id="KW-0547">Nucleotide-binding</keyword>
<keyword evidence="2" id="KW-0813">Transport</keyword>
<comment type="similarity">
    <text evidence="1">Belongs to the ABC transporter superfamily.</text>
</comment>
<gene>
    <name evidence="7" type="ORF">C8D87_112311</name>
    <name evidence="6" type="ORF">C8D88_101944</name>
</gene>
<feature type="domain" description="ABC transporter" evidence="5">
    <location>
        <begin position="8"/>
        <end position="234"/>
    </location>
</feature>
<dbReference type="EMBL" id="QLTT01000012">
    <property type="protein sequence ID" value="RAS60410.1"/>
    <property type="molecule type" value="Genomic_DNA"/>
</dbReference>
<dbReference type="Proteomes" id="UP000248714">
    <property type="component" value="Unassembled WGS sequence"/>
</dbReference>
<dbReference type="InterPro" id="IPR003593">
    <property type="entry name" value="AAA+_ATPase"/>
</dbReference>
<dbReference type="PROSITE" id="PS50893">
    <property type="entry name" value="ABC_TRANSPORTER_2"/>
    <property type="match status" value="1"/>
</dbReference>
<evidence type="ECO:0000256" key="1">
    <source>
        <dbReference type="ARBA" id="ARBA00005417"/>
    </source>
</evidence>
<dbReference type="InterPro" id="IPR003439">
    <property type="entry name" value="ABC_transporter-like_ATP-bd"/>
</dbReference>
<dbReference type="SUPFAM" id="SSF52540">
    <property type="entry name" value="P-loop containing nucleoside triphosphate hydrolases"/>
    <property type="match status" value="1"/>
</dbReference>
<evidence type="ECO:0000256" key="3">
    <source>
        <dbReference type="ARBA" id="ARBA00022741"/>
    </source>
</evidence>
<dbReference type="PANTHER" id="PTHR43335">
    <property type="entry name" value="ABC TRANSPORTER, ATP-BINDING PROTEIN"/>
    <property type="match status" value="1"/>
</dbReference>
<keyword evidence="4 6" id="KW-0067">ATP-binding</keyword>
<dbReference type="AlphaFoldDB" id="A0A316IKM9"/>
<dbReference type="EMBL" id="QGHB01000001">
    <property type="protein sequence ID" value="PWK90918.1"/>
    <property type="molecule type" value="Genomic_DNA"/>
</dbReference>
<name>A0A316IKM9_9PSEU</name>
<keyword evidence="9" id="KW-1185">Reference proteome</keyword>
<proteinExistence type="inferred from homology"/>
<dbReference type="GO" id="GO:0005524">
    <property type="term" value="F:ATP binding"/>
    <property type="evidence" value="ECO:0007669"/>
    <property type="project" value="UniProtKB-KW"/>
</dbReference>
<evidence type="ECO:0000259" key="5">
    <source>
        <dbReference type="PROSITE" id="PS50893"/>
    </source>
</evidence>
<protein>
    <submittedName>
        <fullName evidence="6">ABC-2 type transport system ATP-binding protein</fullName>
    </submittedName>
</protein>
<dbReference type="OrthoDB" id="9804819at2"/>
<accession>A0A316IKM9</accession>
<dbReference type="InterPro" id="IPR027417">
    <property type="entry name" value="P-loop_NTPase"/>
</dbReference>
<dbReference type="Pfam" id="PF00005">
    <property type="entry name" value="ABC_tran"/>
    <property type="match status" value="1"/>
</dbReference>